<evidence type="ECO:0000256" key="4">
    <source>
        <dbReference type="ARBA" id="ARBA00023274"/>
    </source>
</evidence>
<proteinExistence type="inferred from homology"/>
<dbReference type="InterPro" id="IPR020056">
    <property type="entry name" value="Rbsml_bL25/Gln-tRNA_synth_N"/>
</dbReference>
<gene>
    <name evidence="5" type="primary">rplY</name>
    <name evidence="5" type="synonym">ctc</name>
    <name evidence="9" type="ORF">A3F84_26635</name>
</gene>
<evidence type="ECO:0000256" key="6">
    <source>
        <dbReference type="SAM" id="MobiDB-lite"/>
    </source>
</evidence>
<dbReference type="PANTHER" id="PTHR33284:SF1">
    <property type="entry name" value="RIBOSOMAL PROTEIN L25_GLN-TRNA SYNTHETASE, ANTI-CODON-BINDING DOMAIN-CONTAINING PROTEIN"/>
    <property type="match status" value="1"/>
</dbReference>
<evidence type="ECO:0000256" key="5">
    <source>
        <dbReference type="HAMAP-Rule" id="MF_01334"/>
    </source>
</evidence>
<organism evidence="9 10">
    <name type="scientific">Handelsmanbacteria sp. (strain RIFCSPLOWO2_12_FULL_64_10)</name>
    <dbReference type="NCBI Taxonomy" id="1817868"/>
    <lineage>
        <taxon>Bacteria</taxon>
        <taxon>Candidatus Handelsmaniibacteriota</taxon>
    </lineage>
</organism>
<name>A0A1F6CQH8_HANXR</name>
<dbReference type="EMBL" id="MFKF01000184">
    <property type="protein sequence ID" value="OGG51428.1"/>
    <property type="molecule type" value="Genomic_DNA"/>
</dbReference>
<dbReference type="SUPFAM" id="SSF50715">
    <property type="entry name" value="Ribosomal protein L25-like"/>
    <property type="match status" value="1"/>
</dbReference>
<comment type="function">
    <text evidence="5">This is one of the proteins that binds to the 5S RNA in the ribosome where it forms part of the central protuberance.</text>
</comment>
<dbReference type="AlphaFoldDB" id="A0A1F6CQH8"/>
<keyword evidence="3 5" id="KW-0689">Ribosomal protein</keyword>
<evidence type="ECO:0000313" key="10">
    <source>
        <dbReference type="Proteomes" id="UP000178606"/>
    </source>
</evidence>
<dbReference type="GO" id="GO:0003735">
    <property type="term" value="F:structural constituent of ribosome"/>
    <property type="evidence" value="ECO:0007669"/>
    <property type="project" value="InterPro"/>
</dbReference>
<feature type="domain" description="Large ribosomal subunit protein bL25 beta" evidence="8">
    <location>
        <begin position="103"/>
        <end position="185"/>
    </location>
</feature>
<comment type="subunit">
    <text evidence="5">Part of the 50S ribosomal subunit; part of the 5S rRNA/L5/L18/L25 subcomplex. Contacts the 5S rRNA. Binds to the 5S rRNA independently of L5 and L18.</text>
</comment>
<keyword evidence="4 5" id="KW-0687">Ribonucleoprotein</keyword>
<evidence type="ECO:0000256" key="1">
    <source>
        <dbReference type="ARBA" id="ARBA00022730"/>
    </source>
</evidence>
<dbReference type="InterPro" id="IPR020930">
    <property type="entry name" value="Ribosomal_uL5_bac-type"/>
</dbReference>
<evidence type="ECO:0000256" key="2">
    <source>
        <dbReference type="ARBA" id="ARBA00022884"/>
    </source>
</evidence>
<keyword evidence="2 5" id="KW-0694">RNA-binding</keyword>
<dbReference type="Proteomes" id="UP000178606">
    <property type="component" value="Unassembled WGS sequence"/>
</dbReference>
<dbReference type="Gene3D" id="2.170.120.20">
    <property type="entry name" value="Ribosomal protein L25, beta domain"/>
    <property type="match status" value="1"/>
</dbReference>
<dbReference type="PANTHER" id="PTHR33284">
    <property type="entry name" value="RIBOSOMAL PROTEIN L25/GLN-TRNA SYNTHETASE, ANTI-CODON-BINDING DOMAIN-CONTAINING PROTEIN"/>
    <property type="match status" value="1"/>
</dbReference>
<dbReference type="InterPro" id="IPR029751">
    <property type="entry name" value="Ribosomal_L25_dom"/>
</dbReference>
<dbReference type="GO" id="GO:0006412">
    <property type="term" value="P:translation"/>
    <property type="evidence" value="ECO:0007669"/>
    <property type="project" value="UniProtKB-UniRule"/>
</dbReference>
<dbReference type="InterPro" id="IPR001021">
    <property type="entry name" value="Ribosomal_bL25_long"/>
</dbReference>
<dbReference type="InterPro" id="IPR011035">
    <property type="entry name" value="Ribosomal_bL25/Gln-tRNA_synth"/>
</dbReference>
<protein>
    <recommendedName>
        <fullName evidence="5">Large ribosomal subunit protein bL25</fullName>
    </recommendedName>
    <alternativeName>
        <fullName evidence="5">General stress protein CTC</fullName>
    </alternativeName>
</protein>
<dbReference type="CDD" id="cd00495">
    <property type="entry name" value="Ribosomal_L25_TL5_CTC"/>
    <property type="match status" value="1"/>
</dbReference>
<accession>A0A1F6CQH8</accession>
<dbReference type="GO" id="GO:0022625">
    <property type="term" value="C:cytosolic large ribosomal subunit"/>
    <property type="evidence" value="ECO:0007669"/>
    <property type="project" value="TreeGrafter"/>
</dbReference>
<evidence type="ECO:0000313" key="9">
    <source>
        <dbReference type="EMBL" id="OGG51428.1"/>
    </source>
</evidence>
<dbReference type="InterPro" id="IPR020057">
    <property type="entry name" value="Ribosomal_bL25_b-dom"/>
</dbReference>
<sequence length="225" mass="24637">MAQIALKGEHRTGLGKQAAKHLRRSGLLPAVVYGTGETPVSIAVKVREMETLLHTAGRNAIVNLTLDGEENGGRITLMKEIQHHPIDGRLLHVDFQHISLTQKIRREVPVVAVGMPVGVRSEGGILEHSLHTVEVECLAAEIPEKIEVDVTGLGINKSLHIRDLLGIDSRIVTDPERLVFLVVPPTVIKEAVPGEAPVAEEEAKEPELSVERGKKEDEEDEEEEK</sequence>
<comment type="caution">
    <text evidence="9">The sequence shown here is derived from an EMBL/GenBank/DDBJ whole genome shotgun (WGS) entry which is preliminary data.</text>
</comment>
<dbReference type="InterPro" id="IPR037121">
    <property type="entry name" value="Ribosomal_bL25_C"/>
</dbReference>
<feature type="compositionally biased region" description="Basic and acidic residues" evidence="6">
    <location>
        <begin position="205"/>
        <end position="216"/>
    </location>
</feature>
<dbReference type="Gene3D" id="2.40.240.10">
    <property type="entry name" value="Ribosomal Protein L25, Chain P"/>
    <property type="match status" value="1"/>
</dbReference>
<comment type="similarity">
    <text evidence="5">Belongs to the bacterial ribosomal protein bL25 family. CTC subfamily.</text>
</comment>
<evidence type="ECO:0000259" key="8">
    <source>
        <dbReference type="Pfam" id="PF14693"/>
    </source>
</evidence>
<dbReference type="Pfam" id="PF01386">
    <property type="entry name" value="Ribosomal_L25p"/>
    <property type="match status" value="1"/>
</dbReference>
<dbReference type="Pfam" id="PF14693">
    <property type="entry name" value="Ribosomal_TL5_C"/>
    <property type="match status" value="1"/>
</dbReference>
<keyword evidence="1 5" id="KW-0699">rRNA-binding</keyword>
<feature type="domain" description="Large ribosomal subunit protein bL25 L25" evidence="7">
    <location>
        <begin position="6"/>
        <end position="95"/>
    </location>
</feature>
<evidence type="ECO:0000256" key="3">
    <source>
        <dbReference type="ARBA" id="ARBA00022980"/>
    </source>
</evidence>
<dbReference type="NCBIfam" id="TIGR00731">
    <property type="entry name" value="bL25_bact_ctc"/>
    <property type="match status" value="1"/>
</dbReference>
<reference evidence="9 10" key="1">
    <citation type="journal article" date="2016" name="Nat. Commun.">
        <title>Thousands of microbial genomes shed light on interconnected biogeochemical processes in an aquifer system.</title>
        <authorList>
            <person name="Anantharaman K."/>
            <person name="Brown C.T."/>
            <person name="Hug L.A."/>
            <person name="Sharon I."/>
            <person name="Castelle C.J."/>
            <person name="Probst A.J."/>
            <person name="Thomas B.C."/>
            <person name="Singh A."/>
            <person name="Wilkins M.J."/>
            <person name="Karaoz U."/>
            <person name="Brodie E.L."/>
            <person name="Williams K.H."/>
            <person name="Hubbard S.S."/>
            <person name="Banfield J.F."/>
        </authorList>
    </citation>
    <scope>NUCLEOTIDE SEQUENCE [LARGE SCALE GENOMIC DNA]</scope>
    <source>
        <strain evidence="10">RIFCSPLOWO2_12_FULL_64_10</strain>
    </source>
</reference>
<dbReference type="GO" id="GO:0008097">
    <property type="term" value="F:5S rRNA binding"/>
    <property type="evidence" value="ECO:0007669"/>
    <property type="project" value="InterPro"/>
</dbReference>
<feature type="region of interest" description="Disordered" evidence="6">
    <location>
        <begin position="192"/>
        <end position="225"/>
    </location>
</feature>
<dbReference type="HAMAP" id="MF_01334">
    <property type="entry name" value="Ribosomal_bL25_CTC"/>
    <property type="match status" value="1"/>
</dbReference>
<evidence type="ECO:0000259" key="7">
    <source>
        <dbReference type="Pfam" id="PF01386"/>
    </source>
</evidence>